<proteinExistence type="predicted"/>
<evidence type="ECO:0000313" key="4">
    <source>
        <dbReference type="Proteomes" id="UP000828390"/>
    </source>
</evidence>
<feature type="domain" description="Apple" evidence="2">
    <location>
        <begin position="35"/>
        <end position="117"/>
    </location>
</feature>
<keyword evidence="4" id="KW-1185">Reference proteome</keyword>
<evidence type="ECO:0000256" key="1">
    <source>
        <dbReference type="SAM" id="SignalP"/>
    </source>
</evidence>
<dbReference type="Gene3D" id="3.50.4.10">
    <property type="entry name" value="Hepatocyte Growth Factor"/>
    <property type="match status" value="1"/>
</dbReference>
<feature type="chain" id="PRO_5039550837" description="Apple domain-containing protein" evidence="1">
    <location>
        <begin position="24"/>
        <end position="140"/>
    </location>
</feature>
<dbReference type="Pfam" id="PF00024">
    <property type="entry name" value="PAN_1"/>
    <property type="match status" value="1"/>
</dbReference>
<dbReference type="SUPFAM" id="SSF57414">
    <property type="entry name" value="Hairpin loop containing domain-like"/>
    <property type="match status" value="1"/>
</dbReference>
<evidence type="ECO:0000313" key="3">
    <source>
        <dbReference type="EMBL" id="KAH3884721.1"/>
    </source>
</evidence>
<dbReference type="AlphaFoldDB" id="A0A9D4MYB6"/>
<keyword evidence="1" id="KW-0732">Signal</keyword>
<dbReference type="EMBL" id="JAIWYP010000001">
    <property type="protein sequence ID" value="KAH3884721.1"/>
    <property type="molecule type" value="Genomic_DNA"/>
</dbReference>
<gene>
    <name evidence="3" type="ORF">DPMN_008707</name>
</gene>
<organism evidence="3 4">
    <name type="scientific">Dreissena polymorpha</name>
    <name type="common">Zebra mussel</name>
    <name type="synonym">Mytilus polymorpha</name>
    <dbReference type="NCBI Taxonomy" id="45954"/>
    <lineage>
        <taxon>Eukaryota</taxon>
        <taxon>Metazoa</taxon>
        <taxon>Spiralia</taxon>
        <taxon>Lophotrochozoa</taxon>
        <taxon>Mollusca</taxon>
        <taxon>Bivalvia</taxon>
        <taxon>Autobranchia</taxon>
        <taxon>Heteroconchia</taxon>
        <taxon>Euheterodonta</taxon>
        <taxon>Imparidentia</taxon>
        <taxon>Neoheterodontei</taxon>
        <taxon>Myida</taxon>
        <taxon>Dreissenoidea</taxon>
        <taxon>Dreissenidae</taxon>
        <taxon>Dreissena</taxon>
    </lineage>
</organism>
<accession>A0A9D4MYB6</accession>
<evidence type="ECO:0000259" key="2">
    <source>
        <dbReference type="PROSITE" id="PS50948"/>
    </source>
</evidence>
<feature type="signal peptide" evidence="1">
    <location>
        <begin position="1"/>
        <end position="23"/>
    </location>
</feature>
<dbReference type="PROSITE" id="PS50948">
    <property type="entry name" value="PAN"/>
    <property type="match status" value="1"/>
</dbReference>
<sequence>MKTRALFIIGINILVNVIDDVISAETDFKKYDFHRSENSNISFPGKRLVGHVYNSLTTKRQVIHCAYECLKSSRCRSFNFEHLAHTCELNDADHVMASGSLQDEAKGTSSEYFQRAAFSIEQVFIMAITFYEDLIKVVRF</sequence>
<reference evidence="3" key="1">
    <citation type="journal article" date="2019" name="bioRxiv">
        <title>The Genome of the Zebra Mussel, Dreissena polymorpha: A Resource for Invasive Species Research.</title>
        <authorList>
            <person name="McCartney M.A."/>
            <person name="Auch B."/>
            <person name="Kono T."/>
            <person name="Mallez S."/>
            <person name="Zhang Y."/>
            <person name="Obille A."/>
            <person name="Becker A."/>
            <person name="Abrahante J.E."/>
            <person name="Garbe J."/>
            <person name="Badalamenti J.P."/>
            <person name="Herman A."/>
            <person name="Mangelson H."/>
            <person name="Liachko I."/>
            <person name="Sullivan S."/>
            <person name="Sone E.D."/>
            <person name="Koren S."/>
            <person name="Silverstein K.A.T."/>
            <person name="Beckman K.B."/>
            <person name="Gohl D.M."/>
        </authorList>
    </citation>
    <scope>NUCLEOTIDE SEQUENCE</scope>
    <source>
        <strain evidence="3">Duluth1</strain>
        <tissue evidence="3">Whole animal</tissue>
    </source>
</reference>
<protein>
    <recommendedName>
        <fullName evidence="2">Apple domain-containing protein</fullName>
    </recommendedName>
</protein>
<reference evidence="3" key="2">
    <citation type="submission" date="2020-11" db="EMBL/GenBank/DDBJ databases">
        <authorList>
            <person name="McCartney M.A."/>
            <person name="Auch B."/>
            <person name="Kono T."/>
            <person name="Mallez S."/>
            <person name="Becker A."/>
            <person name="Gohl D.M."/>
            <person name="Silverstein K.A.T."/>
            <person name="Koren S."/>
            <person name="Bechman K.B."/>
            <person name="Herman A."/>
            <person name="Abrahante J.E."/>
            <person name="Garbe J."/>
        </authorList>
    </citation>
    <scope>NUCLEOTIDE SEQUENCE</scope>
    <source>
        <strain evidence="3">Duluth1</strain>
        <tissue evidence="3">Whole animal</tissue>
    </source>
</reference>
<name>A0A9D4MYB6_DREPO</name>
<dbReference type="Proteomes" id="UP000828390">
    <property type="component" value="Unassembled WGS sequence"/>
</dbReference>
<dbReference type="InterPro" id="IPR003609">
    <property type="entry name" value="Pan_app"/>
</dbReference>
<comment type="caution">
    <text evidence="3">The sequence shown here is derived from an EMBL/GenBank/DDBJ whole genome shotgun (WGS) entry which is preliminary data.</text>
</comment>